<dbReference type="Proteomes" id="UP000479710">
    <property type="component" value="Unassembled WGS sequence"/>
</dbReference>
<evidence type="ECO:0000259" key="6">
    <source>
        <dbReference type="Pfam" id="PF08541"/>
    </source>
</evidence>
<dbReference type="Pfam" id="PF08392">
    <property type="entry name" value="FAE1_CUT1_RppA"/>
    <property type="match status" value="1"/>
</dbReference>
<comment type="caution">
    <text evidence="7">The sequence shown here is derived from an EMBL/GenBank/DDBJ whole genome shotgun (WGS) entry which is preliminary data.</text>
</comment>
<keyword evidence="8" id="KW-1185">Reference proteome</keyword>
<feature type="domain" description="Beta-ketoacyl-[acyl-carrier-protein] synthase III C-terminal" evidence="6">
    <location>
        <begin position="156"/>
        <end position="237"/>
    </location>
</feature>
<evidence type="ECO:0000313" key="8">
    <source>
        <dbReference type="Proteomes" id="UP000479710"/>
    </source>
</evidence>
<dbReference type="InterPro" id="IPR016039">
    <property type="entry name" value="Thiolase-like"/>
</dbReference>
<evidence type="ECO:0000256" key="1">
    <source>
        <dbReference type="ARBA" id="ARBA00005531"/>
    </source>
</evidence>
<dbReference type="GO" id="GO:0006633">
    <property type="term" value="P:fatty acid biosynthetic process"/>
    <property type="evidence" value="ECO:0007669"/>
    <property type="project" value="InterPro"/>
</dbReference>
<evidence type="ECO:0000256" key="3">
    <source>
        <dbReference type="ARBA" id="ARBA00022679"/>
    </source>
</evidence>
<reference evidence="7 8" key="1">
    <citation type="submission" date="2019-11" db="EMBL/GenBank/DDBJ databases">
        <title>Whole genome sequence of Oryza granulata.</title>
        <authorList>
            <person name="Li W."/>
        </authorList>
    </citation>
    <scope>NUCLEOTIDE SEQUENCE [LARGE SCALE GENOMIC DNA]</scope>
    <source>
        <strain evidence="8">cv. Menghai</strain>
        <tissue evidence="7">Leaf</tissue>
    </source>
</reference>
<keyword evidence="4" id="KW-0012">Acyltransferase</keyword>
<dbReference type="Pfam" id="PF08541">
    <property type="entry name" value="ACP_syn_III_C"/>
    <property type="match status" value="1"/>
</dbReference>
<organism evidence="7 8">
    <name type="scientific">Oryza meyeriana var. granulata</name>
    <dbReference type="NCBI Taxonomy" id="110450"/>
    <lineage>
        <taxon>Eukaryota</taxon>
        <taxon>Viridiplantae</taxon>
        <taxon>Streptophyta</taxon>
        <taxon>Embryophyta</taxon>
        <taxon>Tracheophyta</taxon>
        <taxon>Spermatophyta</taxon>
        <taxon>Magnoliopsida</taxon>
        <taxon>Liliopsida</taxon>
        <taxon>Poales</taxon>
        <taxon>Poaceae</taxon>
        <taxon>BOP clade</taxon>
        <taxon>Oryzoideae</taxon>
        <taxon>Oryzeae</taxon>
        <taxon>Oryzinae</taxon>
        <taxon>Oryza</taxon>
        <taxon>Oryza meyeriana</taxon>
    </lineage>
</organism>
<dbReference type="AlphaFoldDB" id="A0A6G1CXH5"/>
<evidence type="ECO:0000256" key="2">
    <source>
        <dbReference type="ARBA" id="ARBA00012307"/>
    </source>
</evidence>
<evidence type="ECO:0000313" key="7">
    <source>
        <dbReference type="EMBL" id="KAF0904840.1"/>
    </source>
</evidence>
<evidence type="ECO:0000256" key="4">
    <source>
        <dbReference type="ARBA" id="ARBA00023315"/>
    </source>
</evidence>
<dbReference type="GO" id="GO:0009922">
    <property type="term" value="F:fatty acid elongase activity"/>
    <property type="evidence" value="ECO:0007669"/>
    <property type="project" value="UniProtKB-EC"/>
</dbReference>
<dbReference type="EMBL" id="SPHZ02000008">
    <property type="protein sequence ID" value="KAF0904840.1"/>
    <property type="molecule type" value="Genomic_DNA"/>
</dbReference>
<dbReference type="Gene3D" id="3.40.47.10">
    <property type="match status" value="2"/>
</dbReference>
<dbReference type="GO" id="GO:0016020">
    <property type="term" value="C:membrane"/>
    <property type="evidence" value="ECO:0007669"/>
    <property type="project" value="InterPro"/>
</dbReference>
<dbReference type="InterPro" id="IPR012392">
    <property type="entry name" value="3-ktacl-CoA_syn"/>
</dbReference>
<feature type="domain" description="FAE" evidence="5">
    <location>
        <begin position="76"/>
        <end position="139"/>
    </location>
</feature>
<protein>
    <recommendedName>
        <fullName evidence="2">very-long-chain 3-oxoacyl-CoA synthase</fullName>
        <ecNumber evidence="2">2.3.1.199</ecNumber>
    </recommendedName>
</protein>
<dbReference type="InterPro" id="IPR013747">
    <property type="entry name" value="ACP_syn_III_C"/>
</dbReference>
<proteinExistence type="inferred from homology"/>
<dbReference type="PANTHER" id="PTHR31561">
    <property type="entry name" value="3-KETOACYL-COA SYNTHASE"/>
    <property type="match status" value="1"/>
</dbReference>
<gene>
    <name evidence="7" type="ORF">E2562_037634</name>
</gene>
<dbReference type="EC" id="2.3.1.199" evidence="2"/>
<comment type="similarity">
    <text evidence="1">Belongs to the thiolase-like superfamily. Chalcone/stilbene synthases family.</text>
</comment>
<evidence type="ECO:0000259" key="5">
    <source>
        <dbReference type="Pfam" id="PF08392"/>
    </source>
</evidence>
<dbReference type="InterPro" id="IPR013601">
    <property type="entry name" value="FAE1_typ3_polyketide_synth"/>
</dbReference>
<name>A0A6G1CXH5_9ORYZ</name>
<dbReference type="OrthoDB" id="676756at2759"/>
<dbReference type="SUPFAM" id="SSF53901">
    <property type="entry name" value="Thiolase-like"/>
    <property type="match status" value="1"/>
</dbReference>
<sequence>MDACIIDGLELAVGRIRVVNVYVGLIGVGLAGSLLQAVVPGAYTLVVSTEIITGSYYTGRKREMQLTNMLFRMGVANDNAYQSIFLEEDNEGNRGTSLSKDLVAIAGKALKANLTTVGSFVLPVSEQLSFSAAVLARKVLRKRPIRPYVPAFHKALEHFCIHAGGRAVVDTMQRSLSLSDEHTEPSQMTFHRFGNTSSSSLWYELAYIEAKGRMHKGDRVWMIGFGSGYKCNSAVWRCI</sequence>
<accession>A0A6G1CXH5</accession>
<keyword evidence="3" id="KW-0808">Transferase</keyword>